<comment type="caution">
    <text evidence="1">The sequence shown here is derived from an EMBL/GenBank/DDBJ whole genome shotgun (WGS) entry which is preliminary data.</text>
</comment>
<protein>
    <recommendedName>
        <fullName evidence="3">HNH endonuclease</fullName>
    </recommendedName>
</protein>
<gene>
    <name evidence="1" type="ORF">EHZ11_15100</name>
</gene>
<evidence type="ECO:0008006" key="3">
    <source>
        <dbReference type="Google" id="ProtNLM"/>
    </source>
</evidence>
<reference evidence="1 2" key="1">
    <citation type="submission" date="2018-11" db="EMBL/GenBank/DDBJ databases">
        <title>Draft genome sequences of potential pathogenic Clostridium perfringens from environmental surface water in the North West Province, South Africa.</title>
        <authorList>
            <person name="Fourie J.C.J."/>
            <person name="Sanko T.J."/>
            <person name="Bezuidenhout C."/>
            <person name="Mienie C."/>
            <person name="Adeleke R."/>
        </authorList>
    </citation>
    <scope>NUCLEOTIDE SEQUENCE [LARGE SCALE GENOMIC DNA]</scope>
    <source>
        <strain evidence="1 2">SC4-C13</strain>
    </source>
</reference>
<evidence type="ECO:0000313" key="1">
    <source>
        <dbReference type="EMBL" id="RQN22840.1"/>
    </source>
</evidence>
<name>A0AAE8K622_CLOPF</name>
<organism evidence="1 2">
    <name type="scientific">Clostridium perfringens</name>
    <dbReference type="NCBI Taxonomy" id="1502"/>
    <lineage>
        <taxon>Bacteria</taxon>
        <taxon>Bacillati</taxon>
        <taxon>Bacillota</taxon>
        <taxon>Clostridia</taxon>
        <taxon>Eubacteriales</taxon>
        <taxon>Clostridiaceae</taxon>
        <taxon>Clostridium</taxon>
    </lineage>
</organism>
<sequence>MSEKRKCIFCDEIKLSKEHIFAQWLLKELDIYDSNITMSHTNFIGIPLSNRKHPYSKLVNGLVCEKCNNGWMSQLEGDCQEHIINFMNMKEIKIELDFLEKHYYTIAKWAFKNAILLNNATNYRQLVPKEHYTALYSGIIPEGIFIDLAFCKSESKLEWRQTPGGLVIRDVEIPVNLNVIRYIITFQVKHLLIKVAFYESSENVFYEDKGAIRIFPNFGLCETVKIFDNIDAFDVHGLMHEYRSTNE</sequence>
<dbReference type="RefSeq" id="WP_124231068.1">
    <property type="nucleotide sequence ID" value="NZ_JASNJJ010000022.1"/>
</dbReference>
<dbReference type="EMBL" id="RQNR01000014">
    <property type="protein sequence ID" value="RQN22840.1"/>
    <property type="molecule type" value="Genomic_DNA"/>
</dbReference>
<dbReference type="Proteomes" id="UP000273641">
    <property type="component" value="Unassembled WGS sequence"/>
</dbReference>
<proteinExistence type="predicted"/>
<evidence type="ECO:0000313" key="2">
    <source>
        <dbReference type="Proteomes" id="UP000273641"/>
    </source>
</evidence>
<dbReference type="AlphaFoldDB" id="A0AAE8K622"/>
<accession>A0AAE8K622</accession>